<gene>
    <name evidence="1" type="ORF">NC653_020074</name>
</gene>
<organism evidence="1 2">
    <name type="scientific">Populus alba x Populus x berolinensis</name>
    <dbReference type="NCBI Taxonomy" id="444605"/>
    <lineage>
        <taxon>Eukaryota</taxon>
        <taxon>Viridiplantae</taxon>
        <taxon>Streptophyta</taxon>
        <taxon>Embryophyta</taxon>
        <taxon>Tracheophyta</taxon>
        <taxon>Spermatophyta</taxon>
        <taxon>Magnoliopsida</taxon>
        <taxon>eudicotyledons</taxon>
        <taxon>Gunneridae</taxon>
        <taxon>Pentapetalae</taxon>
        <taxon>rosids</taxon>
        <taxon>fabids</taxon>
        <taxon>Malpighiales</taxon>
        <taxon>Salicaceae</taxon>
        <taxon>Saliceae</taxon>
        <taxon>Populus</taxon>
    </lineage>
</organism>
<reference evidence="1" key="1">
    <citation type="journal article" date="2023" name="Mol. Ecol. Resour.">
        <title>Chromosome-level genome assembly of a triploid poplar Populus alba 'Berolinensis'.</title>
        <authorList>
            <person name="Chen S."/>
            <person name="Yu Y."/>
            <person name="Wang X."/>
            <person name="Wang S."/>
            <person name="Zhang T."/>
            <person name="Zhou Y."/>
            <person name="He R."/>
            <person name="Meng N."/>
            <person name="Wang Y."/>
            <person name="Liu W."/>
            <person name="Liu Z."/>
            <person name="Liu J."/>
            <person name="Guo Q."/>
            <person name="Huang H."/>
            <person name="Sederoff R.R."/>
            <person name="Wang G."/>
            <person name="Qu G."/>
            <person name="Chen S."/>
        </authorList>
    </citation>
    <scope>NUCLEOTIDE SEQUENCE</scope>
    <source>
        <strain evidence="1">SC-2020</strain>
    </source>
</reference>
<dbReference type="GO" id="GO:0016491">
    <property type="term" value="F:oxidoreductase activity"/>
    <property type="evidence" value="ECO:0007669"/>
    <property type="project" value="InterPro"/>
</dbReference>
<dbReference type="InterPro" id="IPR012348">
    <property type="entry name" value="RNR-like"/>
</dbReference>
<sequence>MVHCKSLDLGNFCFSPSEMYSLLLETYIKDSRDKRRLFNTTETIPCVADKAEWTLNWIQKSTPFFSDSFKQYMKTLLRGLEVLSEPVFLLEHILLMISHSSTF</sequence>
<dbReference type="Proteomes" id="UP001164929">
    <property type="component" value="Chromosome 8"/>
</dbReference>
<comment type="caution">
    <text evidence="1">The sequence shown here is derived from an EMBL/GenBank/DDBJ whole genome shotgun (WGS) entry which is preliminary data.</text>
</comment>
<dbReference type="GO" id="GO:0009263">
    <property type="term" value="P:deoxyribonucleotide biosynthetic process"/>
    <property type="evidence" value="ECO:0007669"/>
    <property type="project" value="InterPro"/>
</dbReference>
<evidence type="ECO:0000313" key="1">
    <source>
        <dbReference type="EMBL" id="KAJ6986731.1"/>
    </source>
</evidence>
<dbReference type="Pfam" id="PF00268">
    <property type="entry name" value="Ribonuc_red_sm"/>
    <property type="match status" value="1"/>
</dbReference>
<accession>A0AAD6MJZ3</accession>
<proteinExistence type="predicted"/>
<dbReference type="PANTHER" id="PTHR23409:SF35">
    <property type="entry name" value="RIBONUCLEOSIDE-DIPHOSPHATE REDUCTASE SMALL CHAIN A"/>
    <property type="match status" value="1"/>
</dbReference>
<dbReference type="PANTHER" id="PTHR23409">
    <property type="entry name" value="RIBONUCLEOSIDE-DIPHOSPHATE REDUCTASE SMALL CHAIN"/>
    <property type="match status" value="1"/>
</dbReference>
<dbReference type="AlphaFoldDB" id="A0AAD6MJZ3"/>
<dbReference type="EMBL" id="JAQIZT010000008">
    <property type="protein sequence ID" value="KAJ6986731.1"/>
    <property type="molecule type" value="Genomic_DNA"/>
</dbReference>
<name>A0AAD6MJZ3_9ROSI</name>
<dbReference type="SUPFAM" id="SSF47240">
    <property type="entry name" value="Ferritin-like"/>
    <property type="match status" value="1"/>
</dbReference>
<dbReference type="InterPro" id="IPR009078">
    <property type="entry name" value="Ferritin-like_SF"/>
</dbReference>
<evidence type="ECO:0000313" key="2">
    <source>
        <dbReference type="Proteomes" id="UP001164929"/>
    </source>
</evidence>
<dbReference type="Gene3D" id="1.10.620.20">
    <property type="entry name" value="Ribonucleotide Reductase, subunit A"/>
    <property type="match status" value="1"/>
</dbReference>
<protein>
    <submittedName>
        <fullName evidence="1">Uncharacterized protein</fullName>
    </submittedName>
</protein>
<keyword evidence="2" id="KW-1185">Reference proteome</keyword>
<dbReference type="InterPro" id="IPR000358">
    <property type="entry name" value="RNR_small_fam"/>
</dbReference>